<dbReference type="PROSITE" id="PS50088">
    <property type="entry name" value="ANK_REPEAT"/>
    <property type="match status" value="2"/>
</dbReference>
<reference evidence="4 5" key="1">
    <citation type="journal article" date="2018" name="Nat. Ecol. Evol.">
        <title>Pezizomycetes genomes reveal the molecular basis of ectomycorrhizal truffle lifestyle.</title>
        <authorList>
            <person name="Murat C."/>
            <person name="Payen T."/>
            <person name="Noel B."/>
            <person name="Kuo A."/>
            <person name="Morin E."/>
            <person name="Chen J."/>
            <person name="Kohler A."/>
            <person name="Krizsan K."/>
            <person name="Balestrini R."/>
            <person name="Da Silva C."/>
            <person name="Montanini B."/>
            <person name="Hainaut M."/>
            <person name="Levati E."/>
            <person name="Barry K.W."/>
            <person name="Belfiori B."/>
            <person name="Cichocki N."/>
            <person name="Clum A."/>
            <person name="Dockter R.B."/>
            <person name="Fauchery L."/>
            <person name="Guy J."/>
            <person name="Iotti M."/>
            <person name="Le Tacon F."/>
            <person name="Lindquist E.A."/>
            <person name="Lipzen A."/>
            <person name="Malagnac F."/>
            <person name="Mello A."/>
            <person name="Molinier V."/>
            <person name="Miyauchi S."/>
            <person name="Poulain J."/>
            <person name="Riccioni C."/>
            <person name="Rubini A."/>
            <person name="Sitrit Y."/>
            <person name="Splivallo R."/>
            <person name="Traeger S."/>
            <person name="Wang M."/>
            <person name="Zifcakova L."/>
            <person name="Wipf D."/>
            <person name="Zambonelli A."/>
            <person name="Paolocci F."/>
            <person name="Nowrousian M."/>
            <person name="Ottonello S."/>
            <person name="Baldrian P."/>
            <person name="Spatafora J.W."/>
            <person name="Henrissat B."/>
            <person name="Nagy L.G."/>
            <person name="Aury J.M."/>
            <person name="Wincker P."/>
            <person name="Grigoriev I.V."/>
            <person name="Bonfante P."/>
            <person name="Martin F.M."/>
        </authorList>
    </citation>
    <scope>NUCLEOTIDE SEQUENCE [LARGE SCALE GENOMIC DNA]</scope>
    <source>
        <strain evidence="4 5">120613-1</strain>
    </source>
</reference>
<evidence type="ECO:0000256" key="1">
    <source>
        <dbReference type="ARBA" id="ARBA00022737"/>
    </source>
</evidence>
<dbReference type="AlphaFoldDB" id="A0A3N4K1I6"/>
<dbReference type="PROSITE" id="PS50297">
    <property type="entry name" value="ANK_REP_REGION"/>
    <property type="match status" value="2"/>
</dbReference>
<dbReference type="Pfam" id="PF12796">
    <property type="entry name" value="Ank_2"/>
    <property type="match status" value="3"/>
</dbReference>
<protein>
    <submittedName>
        <fullName evidence="4">Ankyrin</fullName>
    </submittedName>
</protein>
<keyword evidence="5" id="KW-1185">Reference proteome</keyword>
<dbReference type="OrthoDB" id="194358at2759"/>
<dbReference type="SUPFAM" id="SSF48403">
    <property type="entry name" value="Ankyrin repeat"/>
    <property type="match status" value="1"/>
</dbReference>
<organism evidence="4 5">
    <name type="scientific">Choiromyces venosus 120613-1</name>
    <dbReference type="NCBI Taxonomy" id="1336337"/>
    <lineage>
        <taxon>Eukaryota</taxon>
        <taxon>Fungi</taxon>
        <taxon>Dikarya</taxon>
        <taxon>Ascomycota</taxon>
        <taxon>Pezizomycotina</taxon>
        <taxon>Pezizomycetes</taxon>
        <taxon>Pezizales</taxon>
        <taxon>Tuberaceae</taxon>
        <taxon>Choiromyces</taxon>
    </lineage>
</organism>
<dbReference type="EMBL" id="ML120358">
    <property type="protein sequence ID" value="RPB04437.1"/>
    <property type="molecule type" value="Genomic_DNA"/>
</dbReference>
<keyword evidence="2 3" id="KW-0040">ANK repeat</keyword>
<evidence type="ECO:0000313" key="5">
    <source>
        <dbReference type="Proteomes" id="UP000276215"/>
    </source>
</evidence>
<dbReference type="Proteomes" id="UP000276215">
    <property type="component" value="Unassembled WGS sequence"/>
</dbReference>
<dbReference type="InterPro" id="IPR036770">
    <property type="entry name" value="Ankyrin_rpt-contain_sf"/>
</dbReference>
<dbReference type="STRING" id="1336337.A0A3N4K1I6"/>
<dbReference type="InterPro" id="IPR050889">
    <property type="entry name" value="Dendritic_Spine_Reg/Scaffold"/>
</dbReference>
<dbReference type="PANTHER" id="PTHR24166">
    <property type="entry name" value="ROLLING PEBBLES, ISOFORM B"/>
    <property type="match status" value="1"/>
</dbReference>
<feature type="non-terminal residue" evidence="4">
    <location>
        <position position="363"/>
    </location>
</feature>
<feature type="repeat" description="ANK" evidence="3">
    <location>
        <begin position="220"/>
        <end position="243"/>
    </location>
</feature>
<feature type="repeat" description="ANK" evidence="3">
    <location>
        <begin position="321"/>
        <end position="343"/>
    </location>
</feature>
<dbReference type="InterPro" id="IPR002110">
    <property type="entry name" value="Ankyrin_rpt"/>
</dbReference>
<name>A0A3N4K1I6_9PEZI</name>
<evidence type="ECO:0000256" key="2">
    <source>
        <dbReference type="ARBA" id="ARBA00023043"/>
    </source>
</evidence>
<accession>A0A3N4K1I6</accession>
<dbReference type="Gene3D" id="1.25.40.20">
    <property type="entry name" value="Ankyrin repeat-containing domain"/>
    <property type="match status" value="2"/>
</dbReference>
<evidence type="ECO:0000256" key="3">
    <source>
        <dbReference type="PROSITE-ProRule" id="PRU00023"/>
    </source>
</evidence>
<gene>
    <name evidence="4" type="ORF">L873DRAFT_1666630</name>
</gene>
<sequence>MAGILDLPNEIILHISTYQSPPDINSLLRTCRHLAGPLAYGLLDNVCRDRSSEYGKRALYSTIKCGNDTVVRWLLGRKVLEFAANGEILHDAVANQSVRVVSALLEYGVKADAKNIHEKTPLAIAAAAGRTEVVRLFLDRDDVDFNSQDRAGTTPFFRAAVCGRDEVVRLMLADGRFDVNHPGRFRRRTPFMAAILRKHPRVVEALLADDRVEVNLRATDNWTPLHRAVQLGNEEIVKMLLDHCRVDATLWARAQRAIHMATKMGHEGILRLFLRDSRVEAIMGDGPCMTPFHIAAERGHGKVLQLLLSDKRLDMNKVNIHGDTPLYVAVHNGRTEIVKLLLEDERVDVNWKNGMSWGPLHIA</sequence>
<dbReference type="CDD" id="cd09917">
    <property type="entry name" value="F-box_SF"/>
    <property type="match status" value="1"/>
</dbReference>
<dbReference type="SMART" id="SM00248">
    <property type="entry name" value="ANK"/>
    <property type="match status" value="9"/>
</dbReference>
<evidence type="ECO:0000313" key="4">
    <source>
        <dbReference type="EMBL" id="RPB04437.1"/>
    </source>
</evidence>
<keyword evidence="1" id="KW-0677">Repeat</keyword>
<dbReference type="PANTHER" id="PTHR24166:SF48">
    <property type="entry name" value="PROTEIN VAPYRIN"/>
    <property type="match status" value="1"/>
</dbReference>
<proteinExistence type="predicted"/>